<dbReference type="EMBL" id="JAEHOC010000047">
    <property type="protein sequence ID" value="KAG2426543.1"/>
    <property type="molecule type" value="Genomic_DNA"/>
</dbReference>
<feature type="region of interest" description="Disordered" evidence="2">
    <location>
        <begin position="135"/>
        <end position="155"/>
    </location>
</feature>
<feature type="compositionally biased region" description="Low complexity" evidence="2">
    <location>
        <begin position="610"/>
        <end position="653"/>
    </location>
</feature>
<feature type="region of interest" description="Disordered" evidence="2">
    <location>
        <begin position="479"/>
        <end position="540"/>
    </location>
</feature>
<feature type="compositionally biased region" description="Gly residues" evidence="2">
    <location>
        <begin position="782"/>
        <end position="791"/>
    </location>
</feature>
<dbReference type="OrthoDB" id="549647at2759"/>
<feature type="compositionally biased region" description="Low complexity" evidence="2">
    <location>
        <begin position="748"/>
        <end position="767"/>
    </location>
</feature>
<feature type="compositionally biased region" description="Basic and acidic residues" evidence="2">
    <location>
        <begin position="479"/>
        <end position="496"/>
    </location>
</feature>
<feature type="compositionally biased region" description="Low complexity" evidence="2">
    <location>
        <begin position="142"/>
        <end position="155"/>
    </location>
</feature>
<feature type="compositionally biased region" description="Low complexity" evidence="2">
    <location>
        <begin position="570"/>
        <end position="593"/>
    </location>
</feature>
<feature type="region of interest" description="Disordered" evidence="2">
    <location>
        <begin position="744"/>
        <end position="791"/>
    </location>
</feature>
<feature type="coiled-coil region" evidence="1">
    <location>
        <begin position="801"/>
        <end position="842"/>
    </location>
</feature>
<feature type="region of interest" description="Disordered" evidence="2">
    <location>
        <begin position="178"/>
        <end position="310"/>
    </location>
</feature>
<keyword evidence="4" id="KW-1185">Reference proteome</keyword>
<organism evidence="3 4">
    <name type="scientific">Chlamydomonas incerta</name>
    <dbReference type="NCBI Taxonomy" id="51695"/>
    <lineage>
        <taxon>Eukaryota</taxon>
        <taxon>Viridiplantae</taxon>
        <taxon>Chlorophyta</taxon>
        <taxon>core chlorophytes</taxon>
        <taxon>Chlorophyceae</taxon>
        <taxon>CS clade</taxon>
        <taxon>Chlamydomonadales</taxon>
        <taxon>Chlamydomonadaceae</taxon>
        <taxon>Chlamydomonas</taxon>
    </lineage>
</organism>
<sequence>MLKQAYLGPAQPLRRQQAPGEEGERPRFTPEQGPQIFILPVGENNNSDSITHFERFQPAALRENPDAQVEPLGTPTWGLLQSTGTEFKTSGKLIRGLGRGEIMLLVKPGTAYLKKLREKDKQQAEAARAAAAGAAGAGAGPSGSAPAADGAGAAGGAAAPAARAEAGSSASGAAAVEANGAKPARVTRGRASAATSATAAVETEPSANPASPAGGKGKGKGRKKAAEEPEAATAAAAAEEEDEKENQQADVDDSRKKRRKVEKMGKQDSPAADAATEDASAGEADHVEQAETEEAAEQPQAAAEPAEKGGLAEQWEERYGQQAVVVAIGVVTAVHADQEERCTELYGTGKVYCPGKYRQNTAVKGKYKLVPFHWLIEFEEVVPVAIPREQVAHDLGLLSETGQSYHWQKGQYLNRKNTKPECHGALQHYYDTAQRLLQAAREHRAAHAGARLPMEPDLDFPAAPGGGFLGFCRRKEEEDKQVAAELEERERKHEREASDEEEEGGGSGAEEGGSGRRSRRLRPRKEVKSYADLAGVQQRGPRGAAAAAAAAAAGEQDPVAAPAIEAGEAAPAAGSTAQEPAAAAPAGPSALASCRGRAASAGPVSSGPLANGSAPAGKPNGPAATGAAAANGPGSNGSNGATGAIGAPVANGPGRPPAGPRKPKGAAAAMVGGALVAAAGAGQTPEQQAAAFSNQPAIQQLCMQVAQAAAHAAGLAAAKEQEVIRAERDRLAETVARLRAQMGDNCKAGGSAPSGDGAPAAAPTSSGEYSDAREGPDAAEDGGAGGPGGAAGKVLSAAAQLELLRAQLAVEREERRRQAEAEAAARSELARAMEELHALRASRLGPVPDPVAVAGAPALVPAAAVAEQATAGAPGVVAPSAPMDTAAAAADNGPVRMEE</sequence>
<keyword evidence="1" id="KW-0175">Coiled coil</keyword>
<accession>A0A835SN20</accession>
<evidence type="ECO:0000256" key="2">
    <source>
        <dbReference type="SAM" id="MobiDB-lite"/>
    </source>
</evidence>
<proteinExistence type="predicted"/>
<dbReference type="AlphaFoldDB" id="A0A835SN20"/>
<feature type="region of interest" description="Disordered" evidence="2">
    <location>
        <begin position="570"/>
        <end position="668"/>
    </location>
</feature>
<dbReference type="Proteomes" id="UP000650467">
    <property type="component" value="Unassembled WGS sequence"/>
</dbReference>
<protein>
    <submittedName>
        <fullName evidence="3">Uncharacterized protein</fullName>
    </submittedName>
</protein>
<evidence type="ECO:0000256" key="1">
    <source>
        <dbReference type="SAM" id="Coils"/>
    </source>
</evidence>
<reference evidence="3" key="1">
    <citation type="journal article" date="2020" name="bioRxiv">
        <title>Comparative genomics of Chlamydomonas.</title>
        <authorList>
            <person name="Craig R.J."/>
            <person name="Hasan A.R."/>
            <person name="Ness R.W."/>
            <person name="Keightley P.D."/>
        </authorList>
    </citation>
    <scope>NUCLEOTIDE SEQUENCE</scope>
    <source>
        <strain evidence="3">SAG 7.73</strain>
    </source>
</reference>
<feature type="region of interest" description="Disordered" evidence="2">
    <location>
        <begin position="1"/>
        <end position="34"/>
    </location>
</feature>
<gene>
    <name evidence="3" type="ORF">HXX76_011768</name>
</gene>
<evidence type="ECO:0000313" key="3">
    <source>
        <dbReference type="EMBL" id="KAG2426543.1"/>
    </source>
</evidence>
<feature type="compositionally biased region" description="Low complexity" evidence="2">
    <location>
        <begin position="178"/>
        <end position="213"/>
    </location>
</feature>
<comment type="caution">
    <text evidence="3">The sequence shown here is derived from an EMBL/GenBank/DDBJ whole genome shotgun (WGS) entry which is preliminary data.</text>
</comment>
<evidence type="ECO:0000313" key="4">
    <source>
        <dbReference type="Proteomes" id="UP000650467"/>
    </source>
</evidence>
<name>A0A835SN20_CHLIN</name>
<feature type="compositionally biased region" description="Low complexity" evidence="2">
    <location>
        <begin position="268"/>
        <end position="282"/>
    </location>
</feature>